<evidence type="ECO:0000313" key="2">
    <source>
        <dbReference type="EMBL" id="KZW01764.1"/>
    </source>
</evidence>
<dbReference type="Proteomes" id="UP000077266">
    <property type="component" value="Unassembled WGS sequence"/>
</dbReference>
<name>A0A165P7M9_EXIGL</name>
<reference evidence="2 3" key="1">
    <citation type="journal article" date="2016" name="Mol. Biol. Evol.">
        <title>Comparative Genomics of Early-Diverging Mushroom-Forming Fungi Provides Insights into the Origins of Lignocellulose Decay Capabilities.</title>
        <authorList>
            <person name="Nagy L.G."/>
            <person name="Riley R."/>
            <person name="Tritt A."/>
            <person name="Adam C."/>
            <person name="Daum C."/>
            <person name="Floudas D."/>
            <person name="Sun H."/>
            <person name="Yadav J.S."/>
            <person name="Pangilinan J."/>
            <person name="Larsson K.H."/>
            <person name="Matsuura K."/>
            <person name="Barry K."/>
            <person name="Labutti K."/>
            <person name="Kuo R."/>
            <person name="Ohm R.A."/>
            <person name="Bhattacharya S.S."/>
            <person name="Shirouzu T."/>
            <person name="Yoshinaga Y."/>
            <person name="Martin F.M."/>
            <person name="Grigoriev I.V."/>
            <person name="Hibbett D.S."/>
        </authorList>
    </citation>
    <scope>NUCLEOTIDE SEQUENCE [LARGE SCALE GENOMIC DNA]</scope>
    <source>
        <strain evidence="2 3">HHB12029</strain>
    </source>
</reference>
<feature type="region of interest" description="Disordered" evidence="1">
    <location>
        <begin position="1"/>
        <end position="96"/>
    </location>
</feature>
<gene>
    <name evidence="2" type="ORF">EXIGLDRAFT_26569</name>
</gene>
<dbReference type="InParanoid" id="A0A165P7M9"/>
<dbReference type="AlphaFoldDB" id="A0A165P7M9"/>
<feature type="compositionally biased region" description="Polar residues" evidence="1">
    <location>
        <begin position="1"/>
        <end position="23"/>
    </location>
</feature>
<proteinExistence type="predicted"/>
<organism evidence="2 3">
    <name type="scientific">Exidia glandulosa HHB12029</name>
    <dbReference type="NCBI Taxonomy" id="1314781"/>
    <lineage>
        <taxon>Eukaryota</taxon>
        <taxon>Fungi</taxon>
        <taxon>Dikarya</taxon>
        <taxon>Basidiomycota</taxon>
        <taxon>Agaricomycotina</taxon>
        <taxon>Agaricomycetes</taxon>
        <taxon>Auriculariales</taxon>
        <taxon>Exidiaceae</taxon>
        <taxon>Exidia</taxon>
    </lineage>
</organism>
<keyword evidence="3" id="KW-1185">Reference proteome</keyword>
<evidence type="ECO:0000256" key="1">
    <source>
        <dbReference type="SAM" id="MobiDB-lite"/>
    </source>
</evidence>
<protein>
    <submittedName>
        <fullName evidence="2">Uncharacterized protein</fullName>
    </submittedName>
</protein>
<accession>A0A165P7M9</accession>
<evidence type="ECO:0000313" key="3">
    <source>
        <dbReference type="Proteomes" id="UP000077266"/>
    </source>
</evidence>
<feature type="compositionally biased region" description="Basic and acidic residues" evidence="1">
    <location>
        <begin position="39"/>
        <end position="48"/>
    </location>
</feature>
<sequence length="96" mass="10464">MTQHGLSIGTANGSASQTPTLVHSSPARVPLASVHQVSPRRERCDMQRRALGRRRKDTAHIGVARRDVEGRASSGEDGAPTPRNRVLRSCRESTRP</sequence>
<dbReference type="EMBL" id="KV425891">
    <property type="protein sequence ID" value="KZW01764.1"/>
    <property type="molecule type" value="Genomic_DNA"/>
</dbReference>